<gene>
    <name evidence="2" type="ORF">MF646_20915</name>
</gene>
<protein>
    <submittedName>
        <fullName evidence="2">Uncharacterized protein</fullName>
    </submittedName>
</protein>
<accession>A0A9X2CWV9</accession>
<sequence>MISETNKGYEVYVYGNWIIAIFVIAYFFIMLNWWADYYNGWFSVFIIITIVYGFEAYIP</sequence>
<keyword evidence="1" id="KW-1133">Transmembrane helix</keyword>
<keyword evidence="3" id="KW-1185">Reference proteome</keyword>
<comment type="caution">
    <text evidence="2">The sequence shown here is derived from an EMBL/GenBank/DDBJ whole genome shotgun (WGS) entry which is preliminary data.</text>
</comment>
<evidence type="ECO:0000313" key="2">
    <source>
        <dbReference type="EMBL" id="MCL7749582.1"/>
    </source>
</evidence>
<proteinExistence type="predicted"/>
<feature type="transmembrane region" description="Helical" evidence="1">
    <location>
        <begin position="40"/>
        <end position="58"/>
    </location>
</feature>
<reference evidence="2" key="1">
    <citation type="submission" date="2022-02" db="EMBL/GenBank/DDBJ databases">
        <title>Halalkalibacter sp. nov. isolated from Lonar Lake, India.</title>
        <authorList>
            <person name="Joshi A."/>
            <person name="Thite S."/>
            <person name="Lodha T."/>
        </authorList>
    </citation>
    <scope>NUCLEOTIDE SEQUENCE</scope>
    <source>
        <strain evidence="2">MEB205</strain>
    </source>
</reference>
<keyword evidence="1" id="KW-0812">Transmembrane</keyword>
<keyword evidence="1" id="KW-0472">Membrane</keyword>
<dbReference type="AlphaFoldDB" id="A0A9X2CWV9"/>
<organism evidence="2 3">
    <name type="scientific">Halalkalibacter alkaliphilus</name>
    <dbReference type="NCBI Taxonomy" id="2917993"/>
    <lineage>
        <taxon>Bacteria</taxon>
        <taxon>Bacillati</taxon>
        <taxon>Bacillota</taxon>
        <taxon>Bacilli</taxon>
        <taxon>Bacillales</taxon>
        <taxon>Bacillaceae</taxon>
        <taxon>Halalkalibacter</taxon>
    </lineage>
</organism>
<evidence type="ECO:0000256" key="1">
    <source>
        <dbReference type="SAM" id="Phobius"/>
    </source>
</evidence>
<dbReference type="Proteomes" id="UP001139150">
    <property type="component" value="Unassembled WGS sequence"/>
</dbReference>
<dbReference type="EMBL" id="JAKRYL010000032">
    <property type="protein sequence ID" value="MCL7749582.1"/>
    <property type="molecule type" value="Genomic_DNA"/>
</dbReference>
<evidence type="ECO:0000313" key="3">
    <source>
        <dbReference type="Proteomes" id="UP001139150"/>
    </source>
</evidence>
<feature type="transmembrane region" description="Helical" evidence="1">
    <location>
        <begin position="12"/>
        <end position="34"/>
    </location>
</feature>
<name>A0A9X2CWV9_9BACI</name>
<dbReference type="RefSeq" id="WP_250098442.1">
    <property type="nucleotide sequence ID" value="NZ_JAKRYL010000032.1"/>
</dbReference>